<dbReference type="PROSITE" id="PS51257">
    <property type="entry name" value="PROKAR_LIPOPROTEIN"/>
    <property type="match status" value="1"/>
</dbReference>
<dbReference type="STRING" id="1120918.SAMN05216249_107114"/>
<protein>
    <recommendedName>
        <fullName evidence="2">Transcobalamin-like C-terminal domain-containing protein</fullName>
    </recommendedName>
</protein>
<feature type="chain" id="PRO_5038982032" description="Transcobalamin-like C-terminal domain-containing protein" evidence="1">
    <location>
        <begin position="25"/>
        <end position="171"/>
    </location>
</feature>
<dbReference type="InterPro" id="IPR027954">
    <property type="entry name" value="Transcobalamin-like_C"/>
</dbReference>
<reference evidence="3 4" key="1">
    <citation type="submission" date="2016-10" db="EMBL/GenBank/DDBJ databases">
        <authorList>
            <person name="de Groot N.N."/>
        </authorList>
    </citation>
    <scope>NUCLEOTIDE SEQUENCE [LARGE SCALE GENOMIC DNA]</scope>
    <source>
        <strain evidence="3 4">DSM 5522</strain>
    </source>
</reference>
<dbReference type="OrthoDB" id="2356646at2"/>
<evidence type="ECO:0000313" key="3">
    <source>
        <dbReference type="EMBL" id="SFB03760.1"/>
    </source>
</evidence>
<organism evidence="3 4">
    <name type="scientific">Acetitomaculum ruminis DSM 5522</name>
    <dbReference type="NCBI Taxonomy" id="1120918"/>
    <lineage>
        <taxon>Bacteria</taxon>
        <taxon>Bacillati</taxon>
        <taxon>Bacillota</taxon>
        <taxon>Clostridia</taxon>
        <taxon>Lachnospirales</taxon>
        <taxon>Lachnospiraceae</taxon>
        <taxon>Acetitomaculum</taxon>
    </lineage>
</organism>
<evidence type="ECO:0000259" key="2">
    <source>
        <dbReference type="Pfam" id="PF14478"/>
    </source>
</evidence>
<dbReference type="AlphaFoldDB" id="A0A1I0XU23"/>
<feature type="signal peptide" evidence="1">
    <location>
        <begin position="1"/>
        <end position="24"/>
    </location>
</feature>
<dbReference type="Pfam" id="PF14478">
    <property type="entry name" value="DUF4430"/>
    <property type="match status" value="1"/>
</dbReference>
<accession>A0A1I0XU23</accession>
<dbReference type="Proteomes" id="UP000198838">
    <property type="component" value="Unassembled WGS sequence"/>
</dbReference>
<gene>
    <name evidence="3" type="ORF">SAMN05216249_107114</name>
</gene>
<evidence type="ECO:0000256" key="1">
    <source>
        <dbReference type="SAM" id="SignalP"/>
    </source>
</evidence>
<feature type="domain" description="Transcobalamin-like C-terminal" evidence="2">
    <location>
        <begin position="81"/>
        <end position="158"/>
    </location>
</feature>
<sequence length="171" mass="19249">MKRYFNVLIIALMLFLLCSCGKSTDELISSKMTNEPGGSCTISIKCDTLLDNMDRLKESKRDFVPEKGIILDTTKVDFFKGASVYDILKQVCEENNIHMEASYSITFKSSYIEGINQLYEYDAGEKSGWMFSVNSKFPNYGASSYQVSDGDNIEFVYTCDLGKDVGDNSMK</sequence>
<dbReference type="Gene3D" id="2.170.130.30">
    <property type="match status" value="1"/>
</dbReference>
<name>A0A1I0XU23_9FIRM</name>
<proteinExistence type="predicted"/>
<keyword evidence="4" id="KW-1185">Reference proteome</keyword>
<dbReference type="RefSeq" id="WP_092871836.1">
    <property type="nucleotide sequence ID" value="NZ_FOJY01000007.1"/>
</dbReference>
<evidence type="ECO:0000313" key="4">
    <source>
        <dbReference type="Proteomes" id="UP000198838"/>
    </source>
</evidence>
<dbReference type="EMBL" id="FOJY01000007">
    <property type="protein sequence ID" value="SFB03760.1"/>
    <property type="molecule type" value="Genomic_DNA"/>
</dbReference>
<keyword evidence="1" id="KW-0732">Signal</keyword>